<evidence type="ECO:0000313" key="2">
    <source>
        <dbReference type="EMBL" id="VVE34991.1"/>
    </source>
</evidence>
<dbReference type="GO" id="GO:0003824">
    <property type="term" value="F:catalytic activity"/>
    <property type="evidence" value="ECO:0007669"/>
    <property type="project" value="InterPro"/>
</dbReference>
<dbReference type="SUPFAM" id="SSF52402">
    <property type="entry name" value="Adenine nucleotide alpha hydrolases-like"/>
    <property type="match status" value="1"/>
</dbReference>
<dbReference type="InterPro" id="IPR014729">
    <property type="entry name" value="Rossmann-like_a/b/a_fold"/>
</dbReference>
<evidence type="ECO:0000313" key="3">
    <source>
        <dbReference type="Proteomes" id="UP000334380"/>
    </source>
</evidence>
<name>A0A5E4XF34_9BURK</name>
<dbReference type="InterPro" id="IPR050128">
    <property type="entry name" value="Sulfate_adenylyltrnsfr_sub2"/>
</dbReference>
<sequence>MESILKSLNCQPPQQQSLFEAELPAVTGSPVEFDRYAYDKYVVMFSGGKDSVATVLHLLDIGIDPNRIELWHHDIDGHGESFMDWPVTSDYCRRFAAAFGLPLYFSWRVGGFLREMLRKDQCTAPVMAETPDGLIQAGGTGPQNTRRKFPQVTAALSQRWCSASLKVDVGAAAMRNQPRFLGIRTLVCTGERAQESAARSKYLTHEPDRCNTRSRYVDHWRPVLQWSEEQVWDIMKRFGVRPHPAYYLGFNRVSCAHCIFSDCHQRATEQQLLPTRFKRIADLESEFGLTIHRTKSVRQLANEGTPYMYEEEVAEQAISTKYTVPIRIESTGWKLPSGAFKQGSGPQ</sequence>
<keyword evidence="3" id="KW-1185">Reference proteome</keyword>
<dbReference type="InterPro" id="IPR002500">
    <property type="entry name" value="PAPS_reduct_dom"/>
</dbReference>
<dbReference type="PANTHER" id="PTHR43196">
    <property type="entry name" value="SULFATE ADENYLYLTRANSFERASE SUBUNIT 2"/>
    <property type="match status" value="1"/>
</dbReference>
<dbReference type="EMBL" id="CABPRU010000011">
    <property type="protein sequence ID" value="VVE34991.1"/>
    <property type="molecule type" value="Genomic_DNA"/>
</dbReference>
<gene>
    <name evidence="2" type="ORF">PTE31013_03878</name>
</gene>
<dbReference type="Pfam" id="PF01507">
    <property type="entry name" value="PAPS_reduct"/>
    <property type="match status" value="1"/>
</dbReference>
<organism evidence="2 3">
    <name type="scientific">Pandoraea terrigena</name>
    <dbReference type="NCBI Taxonomy" id="2508292"/>
    <lineage>
        <taxon>Bacteria</taxon>
        <taxon>Pseudomonadati</taxon>
        <taxon>Pseudomonadota</taxon>
        <taxon>Betaproteobacteria</taxon>
        <taxon>Burkholderiales</taxon>
        <taxon>Burkholderiaceae</taxon>
        <taxon>Pandoraea</taxon>
    </lineage>
</organism>
<dbReference type="Proteomes" id="UP000334380">
    <property type="component" value="Unassembled WGS sequence"/>
</dbReference>
<dbReference type="RefSeq" id="WP_150614348.1">
    <property type="nucleotide sequence ID" value="NZ_CABPRU010000011.1"/>
</dbReference>
<dbReference type="AlphaFoldDB" id="A0A5E4XF34"/>
<protein>
    <recommendedName>
        <fullName evidence="1">Phosphoadenosine phosphosulphate reductase domain-containing protein</fullName>
    </recommendedName>
</protein>
<reference evidence="2 3" key="1">
    <citation type="submission" date="2019-08" db="EMBL/GenBank/DDBJ databases">
        <authorList>
            <person name="Peeters C."/>
        </authorList>
    </citation>
    <scope>NUCLEOTIDE SEQUENCE [LARGE SCALE GENOMIC DNA]</scope>
    <source>
        <strain evidence="2 3">LMG 31013</strain>
    </source>
</reference>
<proteinExistence type="predicted"/>
<feature type="domain" description="Phosphoadenosine phosphosulphate reductase" evidence="1">
    <location>
        <begin position="185"/>
        <end position="259"/>
    </location>
</feature>
<dbReference type="Gene3D" id="3.40.50.620">
    <property type="entry name" value="HUPs"/>
    <property type="match status" value="1"/>
</dbReference>
<accession>A0A5E4XF34</accession>
<evidence type="ECO:0000259" key="1">
    <source>
        <dbReference type="Pfam" id="PF01507"/>
    </source>
</evidence>
<dbReference type="OrthoDB" id="9772814at2"/>
<dbReference type="PANTHER" id="PTHR43196:SF2">
    <property type="entry name" value="PHOSPHOADENOSINE PHOSPHOSULFATE REDUCTASE"/>
    <property type="match status" value="1"/>
</dbReference>